<accession>A0A399T3A1</accession>
<name>A0A399T3A1_9BACT</name>
<dbReference type="AlphaFoldDB" id="A0A399T3A1"/>
<protein>
    <submittedName>
        <fullName evidence="1">Uncharacterized protein</fullName>
    </submittedName>
</protein>
<organism evidence="1 2">
    <name type="scientific">Maribellus luteus</name>
    <dbReference type="NCBI Taxonomy" id="2305463"/>
    <lineage>
        <taxon>Bacteria</taxon>
        <taxon>Pseudomonadati</taxon>
        <taxon>Bacteroidota</taxon>
        <taxon>Bacteroidia</taxon>
        <taxon>Marinilabiliales</taxon>
        <taxon>Prolixibacteraceae</taxon>
        <taxon>Maribellus</taxon>
    </lineage>
</organism>
<comment type="caution">
    <text evidence="1">The sequence shown here is derived from an EMBL/GenBank/DDBJ whole genome shotgun (WGS) entry which is preliminary data.</text>
</comment>
<reference evidence="1 2" key="1">
    <citation type="submission" date="2018-08" db="EMBL/GenBank/DDBJ databases">
        <title>Pallidiluteibacterium maritimus gen. nov., sp. nov., isolated from coastal sediment.</title>
        <authorList>
            <person name="Zhou L.Y."/>
        </authorList>
    </citation>
    <scope>NUCLEOTIDE SEQUENCE [LARGE SCALE GENOMIC DNA]</scope>
    <source>
        <strain evidence="1 2">XSD2</strain>
    </source>
</reference>
<proteinExistence type="predicted"/>
<dbReference type="EMBL" id="QWGR01000003">
    <property type="protein sequence ID" value="RIJ49384.1"/>
    <property type="molecule type" value="Genomic_DNA"/>
</dbReference>
<gene>
    <name evidence="1" type="ORF">D1614_07530</name>
</gene>
<evidence type="ECO:0000313" key="2">
    <source>
        <dbReference type="Proteomes" id="UP000265926"/>
    </source>
</evidence>
<sequence>MPFWADAQYSETKEIRRGFSVLPATQVEIANKYGKIDIKTWQKDSVVFEIKIRVEEKKQSKLDELLRDIDFDFTASDHYLIVSTKVQQNKSALGKEILKFKETLLNSDGNIQIDYTVWMPNTNRLKVENKFGDVFIGDYKGDVWLNVSNGNLKAYDFFGDLDLTLNFADATINSIQKGRLDCNFSKLYLKKAESVRIQSKSTEFELEEVKDINAQSRRDKFRIQLADLIDAQGSFSTFRVRELSDRINIRADYGGVEVEKIAPDFGNIIIQSKSTDIDLYFERETSFNFEINHTKSTLNLSSEMQVDDEKWSDDGKTSQVVGHNGEKAKGAARLSITADSGEINIRTQ</sequence>
<dbReference type="Proteomes" id="UP000265926">
    <property type="component" value="Unassembled WGS sequence"/>
</dbReference>
<evidence type="ECO:0000313" key="1">
    <source>
        <dbReference type="EMBL" id="RIJ49384.1"/>
    </source>
</evidence>
<keyword evidence="2" id="KW-1185">Reference proteome</keyword>